<dbReference type="PROSITE" id="PS51885">
    <property type="entry name" value="NEPRILYSIN"/>
    <property type="match status" value="1"/>
</dbReference>
<protein>
    <submittedName>
        <fullName evidence="3">Uncharacterized protein</fullName>
    </submittedName>
</protein>
<dbReference type="InterPro" id="IPR000718">
    <property type="entry name" value="Peptidase_M13"/>
</dbReference>
<dbReference type="PANTHER" id="PTHR24111">
    <property type="entry name" value="LEUCINE-RICH REPEAT-CONTAINING PROTEIN 34"/>
    <property type="match status" value="1"/>
</dbReference>
<proteinExistence type="predicted"/>
<evidence type="ECO:0000256" key="2">
    <source>
        <dbReference type="SAM" id="MobiDB-lite"/>
    </source>
</evidence>
<keyword evidence="1" id="KW-0677">Repeat</keyword>
<reference evidence="3 4" key="1">
    <citation type="journal article" date="2020" name="Cell">
        <title>Large-Scale Comparative Analyses of Tick Genomes Elucidate Their Genetic Diversity and Vector Capacities.</title>
        <authorList>
            <consortium name="Tick Genome and Microbiome Consortium (TIGMIC)"/>
            <person name="Jia N."/>
            <person name="Wang J."/>
            <person name="Shi W."/>
            <person name="Du L."/>
            <person name="Sun Y."/>
            <person name="Zhan W."/>
            <person name="Jiang J.F."/>
            <person name="Wang Q."/>
            <person name="Zhang B."/>
            <person name="Ji P."/>
            <person name="Bell-Sakyi L."/>
            <person name="Cui X.M."/>
            <person name="Yuan T.T."/>
            <person name="Jiang B.G."/>
            <person name="Yang W.F."/>
            <person name="Lam T.T."/>
            <person name="Chang Q.C."/>
            <person name="Ding S.J."/>
            <person name="Wang X.J."/>
            <person name="Zhu J.G."/>
            <person name="Ruan X.D."/>
            <person name="Zhao L."/>
            <person name="Wei J.T."/>
            <person name="Ye R.Z."/>
            <person name="Que T.C."/>
            <person name="Du C.H."/>
            <person name="Zhou Y.H."/>
            <person name="Cheng J.X."/>
            <person name="Dai P.F."/>
            <person name="Guo W.B."/>
            <person name="Han X.H."/>
            <person name="Huang E.J."/>
            <person name="Li L.F."/>
            <person name="Wei W."/>
            <person name="Gao Y.C."/>
            <person name="Liu J.Z."/>
            <person name="Shao H.Z."/>
            <person name="Wang X."/>
            <person name="Wang C.C."/>
            <person name="Yang T.C."/>
            <person name="Huo Q.B."/>
            <person name="Li W."/>
            <person name="Chen H.Y."/>
            <person name="Chen S.E."/>
            <person name="Zhou L.G."/>
            <person name="Ni X.B."/>
            <person name="Tian J.H."/>
            <person name="Sheng Y."/>
            <person name="Liu T."/>
            <person name="Pan Y.S."/>
            <person name="Xia L.Y."/>
            <person name="Li J."/>
            <person name="Zhao F."/>
            <person name="Cao W.C."/>
        </authorList>
    </citation>
    <scope>NUCLEOTIDE SEQUENCE [LARGE SCALE GENOMIC DNA]</scope>
    <source>
        <strain evidence="3">HaeL-2018</strain>
    </source>
</reference>
<evidence type="ECO:0000256" key="1">
    <source>
        <dbReference type="ARBA" id="ARBA00022737"/>
    </source>
</evidence>
<dbReference type="InterPro" id="IPR052201">
    <property type="entry name" value="LRR-containing_regulator"/>
</dbReference>
<dbReference type="AlphaFoldDB" id="A0A9J6GP25"/>
<dbReference type="Proteomes" id="UP000821853">
    <property type="component" value="Chromosome 8"/>
</dbReference>
<keyword evidence="4" id="KW-1185">Reference proteome</keyword>
<name>A0A9J6GP25_HAELO</name>
<dbReference type="VEuPathDB" id="VectorBase:HLOH_055213"/>
<gene>
    <name evidence="3" type="ORF">HPB48_018210</name>
</gene>
<evidence type="ECO:0000313" key="4">
    <source>
        <dbReference type="Proteomes" id="UP000821853"/>
    </source>
</evidence>
<sequence>MLEVGDKFMRAVRKCVHSDRDVRTMDLSASEAGPSGPPCWKKFRPAADSVVGHGASPETAANCSGCVQVKQSTGQVKRKVAGGLADLEGAMGSFTSTTIDHRLPCTAAGEGGTCQIVGQLSTWNEFLCKAHLELREVPGTCSRLSLSACFRTSELQATREERDRAVTLAHWLLKTHRCVGAVHLPRSLLNTVHSNPLSRALQGSSAVKSLTLHLPILKLSRNFCGVLPSLTQLERSSVLTTASLTCLRIPKVHWRNAGEVRKFLAALEANSTLEELAVNDTLIEKASVHSKRAFEGYVRKSKTLTTLTIVASDKPCEEAIYCFLTNMGANDTLLKVNLVGFFMGALAATIASLVLERSKSLRSFNIIGAQPDYFYRGMYSDSYNSGCKLFAEMETLEEATLPVTALSKDQWPVFFSALAKNRNLRDVVIEVNVDTCWIAFEVYTALTESVAAEKVRFICASHPHYPLYSRITFPRGGFSEVYIGPGWDAGRGTELNREHLSAMICQLPLYTNVTSVVLDMRLSNWDDAMFSAFSHYVESTTTLRKLRVGSVSSFPFPEPDATTTTRFWTLLVCSLSQNESVTELHAESCVNEEVAKDLGDLVKTSANIRRVQVRVHKQGAAIAFIGGLSVAIADNYRLTDVTLYRAQALEKVSQSPPLMEEVAELASISPSEANCRVREGLKSFESLHGFMQLCGVVRDQVACHVRPDGHMQLDGLNEDCWNTVNMAPALAEEWLRTAYSFVFVRQSPKRDPTIPRATTPALKLPRAIHAPSAFEEADAEKKPPLFAMSMEALNPQQPPSPEPGADRGRGDGDRQPRVAVLESRRNLLDDEDDEEARPDQAPERPFDRVVMRILAMLKGARKAAVFLSIILGAVMMIKFLTLADQSLAFHHGHVFIRKNRLLSTLRAVCDSHACQEYAWELQSSLDVSCNPCHSLYGFVCGRWRRGGAVMSMRKAAEARMLQQVLQSAMAVNTSEVDSGSSTTEKVAALVHSCLYAERYPAELAAFLRARRILPSHQLNTSDLLGILVDLSANWGIDLWFQIRIGLRSNGTPVVYIGKSETLAPGLRWYEKFEIRESSGRTYKAH</sequence>
<accession>A0A9J6GP25</accession>
<dbReference type="InterPro" id="IPR024079">
    <property type="entry name" value="MetalloPept_cat_dom_sf"/>
</dbReference>
<comment type="caution">
    <text evidence="3">The sequence shown here is derived from an EMBL/GenBank/DDBJ whole genome shotgun (WGS) entry which is preliminary data.</text>
</comment>
<dbReference type="SUPFAM" id="SSF55486">
    <property type="entry name" value="Metalloproteases ('zincins'), catalytic domain"/>
    <property type="match status" value="1"/>
</dbReference>
<dbReference type="GO" id="GO:0006508">
    <property type="term" value="P:proteolysis"/>
    <property type="evidence" value="ECO:0007669"/>
    <property type="project" value="InterPro"/>
</dbReference>
<dbReference type="PANTHER" id="PTHR24111:SF0">
    <property type="entry name" value="LEUCINE-RICH REPEAT-CONTAINING PROTEIN"/>
    <property type="match status" value="1"/>
</dbReference>
<organism evidence="3 4">
    <name type="scientific">Haemaphysalis longicornis</name>
    <name type="common">Bush tick</name>
    <dbReference type="NCBI Taxonomy" id="44386"/>
    <lineage>
        <taxon>Eukaryota</taxon>
        <taxon>Metazoa</taxon>
        <taxon>Ecdysozoa</taxon>
        <taxon>Arthropoda</taxon>
        <taxon>Chelicerata</taxon>
        <taxon>Arachnida</taxon>
        <taxon>Acari</taxon>
        <taxon>Parasitiformes</taxon>
        <taxon>Ixodida</taxon>
        <taxon>Ixodoidea</taxon>
        <taxon>Ixodidae</taxon>
        <taxon>Haemaphysalinae</taxon>
        <taxon>Haemaphysalis</taxon>
    </lineage>
</organism>
<dbReference type="InterPro" id="IPR042089">
    <property type="entry name" value="Peptidase_M13_dom_2"/>
</dbReference>
<dbReference type="EMBL" id="JABSTR010000010">
    <property type="protein sequence ID" value="KAH9380246.1"/>
    <property type="molecule type" value="Genomic_DNA"/>
</dbReference>
<feature type="region of interest" description="Disordered" evidence="2">
    <location>
        <begin position="792"/>
        <end position="843"/>
    </location>
</feature>
<dbReference type="Gene3D" id="1.10.1380.10">
    <property type="entry name" value="Neutral endopeptidase , domain2"/>
    <property type="match status" value="1"/>
</dbReference>
<feature type="compositionally biased region" description="Basic and acidic residues" evidence="2">
    <location>
        <begin position="804"/>
        <end position="828"/>
    </location>
</feature>
<dbReference type="SUPFAM" id="SSF52047">
    <property type="entry name" value="RNI-like"/>
    <property type="match status" value="1"/>
</dbReference>
<evidence type="ECO:0000313" key="3">
    <source>
        <dbReference type="EMBL" id="KAH9380246.1"/>
    </source>
</evidence>
<dbReference type="Gene3D" id="3.40.390.10">
    <property type="entry name" value="Collagenase (Catalytic Domain)"/>
    <property type="match status" value="1"/>
</dbReference>
<dbReference type="OrthoDB" id="7945029at2759"/>
<dbReference type="GO" id="GO:0004222">
    <property type="term" value="F:metalloendopeptidase activity"/>
    <property type="evidence" value="ECO:0007669"/>
    <property type="project" value="InterPro"/>
</dbReference>